<evidence type="ECO:0000313" key="8">
    <source>
        <dbReference type="Proteomes" id="UP000783588"/>
    </source>
</evidence>
<evidence type="ECO:0000259" key="6">
    <source>
        <dbReference type="Pfam" id="PF02826"/>
    </source>
</evidence>
<keyword evidence="3" id="KW-0520">NAD</keyword>
<comment type="similarity">
    <text evidence="1 4">Belongs to the D-isomer specific 2-hydroxyacid dehydrogenase family.</text>
</comment>
<dbReference type="InterPro" id="IPR006140">
    <property type="entry name" value="D-isomer_DH_NAD-bd"/>
</dbReference>
<evidence type="ECO:0000256" key="1">
    <source>
        <dbReference type="ARBA" id="ARBA00005854"/>
    </source>
</evidence>
<dbReference type="Pfam" id="PF00389">
    <property type="entry name" value="2-Hacid_dh"/>
    <property type="match status" value="1"/>
</dbReference>
<keyword evidence="8" id="KW-1185">Reference proteome</keyword>
<organism evidence="7 8">
    <name type="scientific">Butyricicoccus intestinisimiae</name>
    <dbReference type="NCBI Taxonomy" id="2841509"/>
    <lineage>
        <taxon>Bacteria</taxon>
        <taxon>Bacillati</taxon>
        <taxon>Bacillota</taxon>
        <taxon>Clostridia</taxon>
        <taxon>Eubacteriales</taxon>
        <taxon>Butyricicoccaceae</taxon>
        <taxon>Butyricicoccus</taxon>
    </lineage>
</organism>
<gene>
    <name evidence="7" type="ORF">KQI75_02770</name>
</gene>
<evidence type="ECO:0000256" key="4">
    <source>
        <dbReference type="RuleBase" id="RU003719"/>
    </source>
</evidence>
<evidence type="ECO:0000256" key="3">
    <source>
        <dbReference type="ARBA" id="ARBA00023027"/>
    </source>
</evidence>
<feature type="domain" description="D-isomer specific 2-hydroxyacid dehydrogenase NAD-binding" evidence="6">
    <location>
        <begin position="118"/>
        <end position="290"/>
    </location>
</feature>
<reference evidence="7 8" key="1">
    <citation type="submission" date="2021-06" db="EMBL/GenBank/DDBJ databases">
        <authorList>
            <person name="Sun Q."/>
            <person name="Li D."/>
        </authorList>
    </citation>
    <scope>NUCLEOTIDE SEQUENCE [LARGE SCALE GENOMIC DNA]</scope>
    <source>
        <strain evidence="7 8">MSJd-7</strain>
    </source>
</reference>
<dbReference type="InterPro" id="IPR050857">
    <property type="entry name" value="D-2-hydroxyacid_DH"/>
</dbReference>
<dbReference type="Pfam" id="PF02826">
    <property type="entry name" value="2-Hacid_dh_C"/>
    <property type="match status" value="1"/>
</dbReference>
<evidence type="ECO:0000313" key="7">
    <source>
        <dbReference type="EMBL" id="MBU5489557.1"/>
    </source>
</evidence>
<proteinExistence type="inferred from homology"/>
<sequence length="329" mass="35520">MPENKTRVAVLVQNELNLDLNEVFHDAVAQGAEIVNTPLYHTQDVQEVIAAAKGFDYVVAGREPWNAEVLSACADHLKGIARFGAGFETVDLEKATELGIAVCNAPGVNSKAVAEQALALTLAILRKITIYDRSLRADGVTAKMSQTLEGTVALLGFGNIGCEFAKLLSVFPVKVIAYDPYPNYQAANALGVEIVDLETAVRTADIISLHLPAVKTMKDFICKDVIDLMKDGVYIINTSRGYVVNEHDLADALRSGKIAGAALDAFKVEPFDPDSELKTLPNVVLTPHSAAVSTQAVRMVFNHCAGVIASYMRGDQPRSLLNPEYAKHR</sequence>
<dbReference type="InterPro" id="IPR029753">
    <property type="entry name" value="D-isomer_DH_CS"/>
</dbReference>
<evidence type="ECO:0000256" key="2">
    <source>
        <dbReference type="ARBA" id="ARBA00023002"/>
    </source>
</evidence>
<dbReference type="PROSITE" id="PS00671">
    <property type="entry name" value="D_2_HYDROXYACID_DH_3"/>
    <property type="match status" value="1"/>
</dbReference>
<dbReference type="InterPro" id="IPR006139">
    <property type="entry name" value="D-isomer_2_OHA_DH_cat_dom"/>
</dbReference>
<dbReference type="EMBL" id="JAHLQI010000001">
    <property type="protein sequence ID" value="MBU5489557.1"/>
    <property type="molecule type" value="Genomic_DNA"/>
</dbReference>
<name>A0ABS6EPE2_9FIRM</name>
<evidence type="ECO:0000259" key="5">
    <source>
        <dbReference type="Pfam" id="PF00389"/>
    </source>
</evidence>
<feature type="domain" description="D-isomer specific 2-hydroxyacid dehydrogenase catalytic" evidence="5">
    <location>
        <begin position="33"/>
        <end position="322"/>
    </location>
</feature>
<dbReference type="PANTHER" id="PTHR42789">
    <property type="entry name" value="D-ISOMER SPECIFIC 2-HYDROXYACID DEHYDROGENASE FAMILY PROTEIN (AFU_ORTHOLOGUE AFUA_6G10090)"/>
    <property type="match status" value="1"/>
</dbReference>
<protein>
    <submittedName>
        <fullName evidence="7">Phosphoglycerate dehydrogenase</fullName>
    </submittedName>
</protein>
<keyword evidence="2 4" id="KW-0560">Oxidoreductase</keyword>
<accession>A0ABS6EPE2</accession>
<dbReference type="PANTHER" id="PTHR42789:SF1">
    <property type="entry name" value="D-ISOMER SPECIFIC 2-HYDROXYACID DEHYDROGENASE FAMILY PROTEIN (AFU_ORTHOLOGUE AFUA_6G10090)"/>
    <property type="match status" value="1"/>
</dbReference>
<dbReference type="Proteomes" id="UP000783588">
    <property type="component" value="Unassembled WGS sequence"/>
</dbReference>
<dbReference type="RefSeq" id="WP_216469149.1">
    <property type="nucleotide sequence ID" value="NZ_JAHLQI010000001.1"/>
</dbReference>
<comment type="caution">
    <text evidence="7">The sequence shown here is derived from an EMBL/GenBank/DDBJ whole genome shotgun (WGS) entry which is preliminary data.</text>
</comment>